<organism evidence="11 12">
    <name type="scientific">Salinomyces thailandicus</name>
    <dbReference type="NCBI Taxonomy" id="706561"/>
    <lineage>
        <taxon>Eukaryota</taxon>
        <taxon>Fungi</taxon>
        <taxon>Dikarya</taxon>
        <taxon>Ascomycota</taxon>
        <taxon>Pezizomycotina</taxon>
        <taxon>Dothideomycetes</taxon>
        <taxon>Dothideomycetidae</taxon>
        <taxon>Mycosphaerellales</taxon>
        <taxon>Teratosphaeriaceae</taxon>
        <taxon>Salinomyces</taxon>
    </lineage>
</organism>
<dbReference type="NCBIfam" id="TIGR00879">
    <property type="entry name" value="SP"/>
    <property type="match status" value="1"/>
</dbReference>
<accession>A0A4V5N4C8</accession>
<evidence type="ECO:0000256" key="7">
    <source>
        <dbReference type="RuleBase" id="RU003346"/>
    </source>
</evidence>
<feature type="transmembrane region" description="Helical" evidence="9">
    <location>
        <begin position="123"/>
        <end position="142"/>
    </location>
</feature>
<evidence type="ECO:0000256" key="5">
    <source>
        <dbReference type="ARBA" id="ARBA00022989"/>
    </source>
</evidence>
<dbReference type="PROSITE" id="PS00217">
    <property type="entry name" value="SUGAR_TRANSPORT_2"/>
    <property type="match status" value="1"/>
</dbReference>
<dbReference type="InterPro" id="IPR005828">
    <property type="entry name" value="MFS_sugar_transport-like"/>
</dbReference>
<dbReference type="EMBL" id="NAJL01000024">
    <property type="protein sequence ID" value="TKA27239.1"/>
    <property type="molecule type" value="Genomic_DNA"/>
</dbReference>
<dbReference type="GO" id="GO:0005351">
    <property type="term" value="F:carbohydrate:proton symporter activity"/>
    <property type="evidence" value="ECO:0007669"/>
    <property type="project" value="TreeGrafter"/>
</dbReference>
<evidence type="ECO:0000256" key="8">
    <source>
        <dbReference type="SAM" id="MobiDB-lite"/>
    </source>
</evidence>
<comment type="subcellular location">
    <subcellularLocation>
        <location evidence="1">Membrane</location>
        <topology evidence="1">Multi-pass membrane protein</topology>
    </subcellularLocation>
</comment>
<dbReference type="GO" id="GO:0016020">
    <property type="term" value="C:membrane"/>
    <property type="evidence" value="ECO:0007669"/>
    <property type="project" value="UniProtKB-SubCell"/>
</dbReference>
<feature type="domain" description="Major facilitator superfamily (MFS) profile" evidence="10">
    <location>
        <begin position="76"/>
        <end position="519"/>
    </location>
</feature>
<evidence type="ECO:0000313" key="12">
    <source>
        <dbReference type="Proteomes" id="UP000308549"/>
    </source>
</evidence>
<evidence type="ECO:0000313" key="11">
    <source>
        <dbReference type="EMBL" id="TKA27239.1"/>
    </source>
</evidence>
<dbReference type="Pfam" id="PF00083">
    <property type="entry name" value="Sugar_tr"/>
    <property type="match status" value="1"/>
</dbReference>
<dbReference type="InterPro" id="IPR050360">
    <property type="entry name" value="MFS_Sugar_Transporters"/>
</dbReference>
<feature type="region of interest" description="Disordered" evidence="8">
    <location>
        <begin position="570"/>
        <end position="612"/>
    </location>
</feature>
<name>A0A4V5N4C8_9PEZI</name>
<dbReference type="Proteomes" id="UP000308549">
    <property type="component" value="Unassembled WGS sequence"/>
</dbReference>
<feature type="transmembrane region" description="Helical" evidence="9">
    <location>
        <begin position="73"/>
        <end position="89"/>
    </location>
</feature>
<feature type="compositionally biased region" description="Basic and acidic residues" evidence="8">
    <location>
        <begin position="575"/>
        <end position="592"/>
    </location>
</feature>
<feature type="compositionally biased region" description="Low complexity" evidence="8">
    <location>
        <begin position="26"/>
        <end position="40"/>
    </location>
</feature>
<evidence type="ECO:0000256" key="6">
    <source>
        <dbReference type="ARBA" id="ARBA00023136"/>
    </source>
</evidence>
<dbReference type="InterPro" id="IPR003663">
    <property type="entry name" value="Sugar/inositol_transpt"/>
</dbReference>
<reference evidence="11 12" key="1">
    <citation type="submission" date="2017-03" db="EMBL/GenBank/DDBJ databases">
        <title>Genomes of endolithic fungi from Antarctica.</title>
        <authorList>
            <person name="Coleine C."/>
            <person name="Masonjones S."/>
            <person name="Stajich J.E."/>
        </authorList>
    </citation>
    <scope>NUCLEOTIDE SEQUENCE [LARGE SCALE GENOMIC DNA]</scope>
    <source>
        <strain evidence="11 12">CCFEE 6315</strain>
    </source>
</reference>
<feature type="transmembrane region" description="Helical" evidence="9">
    <location>
        <begin position="475"/>
        <end position="492"/>
    </location>
</feature>
<dbReference type="PANTHER" id="PTHR48022:SF39">
    <property type="entry name" value="MONOSACCHARIDE TRANSPORTER, PUTATIVE-RELATED"/>
    <property type="match status" value="1"/>
</dbReference>
<dbReference type="InterPro" id="IPR005829">
    <property type="entry name" value="Sugar_transporter_CS"/>
</dbReference>
<gene>
    <name evidence="11" type="ORF">B0A50_04576</name>
</gene>
<evidence type="ECO:0000256" key="9">
    <source>
        <dbReference type="SAM" id="Phobius"/>
    </source>
</evidence>
<dbReference type="PROSITE" id="PS50850">
    <property type="entry name" value="MFS"/>
    <property type="match status" value="1"/>
</dbReference>
<dbReference type="CDD" id="cd17356">
    <property type="entry name" value="MFS_HXT"/>
    <property type="match status" value="1"/>
</dbReference>
<protein>
    <recommendedName>
        <fullName evidence="10">Major facilitator superfamily (MFS) profile domain-containing protein</fullName>
    </recommendedName>
</protein>
<keyword evidence="12" id="KW-1185">Reference proteome</keyword>
<comment type="caution">
    <text evidence="11">The sequence shown here is derived from an EMBL/GenBank/DDBJ whole genome shotgun (WGS) entry which is preliminary data.</text>
</comment>
<feature type="transmembrane region" description="Helical" evidence="9">
    <location>
        <begin position="365"/>
        <end position="387"/>
    </location>
</feature>
<keyword evidence="3 7" id="KW-0813">Transport</keyword>
<evidence type="ECO:0000256" key="1">
    <source>
        <dbReference type="ARBA" id="ARBA00004141"/>
    </source>
</evidence>
<feature type="transmembrane region" description="Helical" evidence="9">
    <location>
        <begin position="173"/>
        <end position="193"/>
    </location>
</feature>
<dbReference type="PANTHER" id="PTHR48022">
    <property type="entry name" value="PLASTIDIC GLUCOSE TRANSPORTER 4"/>
    <property type="match status" value="1"/>
</dbReference>
<evidence type="ECO:0000256" key="4">
    <source>
        <dbReference type="ARBA" id="ARBA00022692"/>
    </source>
</evidence>
<feature type="transmembrane region" description="Helical" evidence="9">
    <location>
        <begin position="498"/>
        <end position="515"/>
    </location>
</feature>
<sequence length="612" mass="67142">MPISFVDYIDSYKVFHGKNKKTAVKSNGNGNSNGNMSSSSEKPYEHGATSPGPYRAEKGEVDNSPVRLLTPRTIAMGLIVSIGGLIFGYDTGQISGFLEMDNFLNRFADQPGPAFSNAREGTIVGLLSIGTLVGALGSAPIADIFGRRVCIVTWNIVFCIGVIVQISTIDDTWYQIAIGRWVAGLGVGGLSVLTPMYQSETAPRQVRGAMVSMYQLFITLGIFLADCINYGTKNHPGAYSWKLPLGLGFIWPCIMGVGICFLRESPRWDFRHGKIDAARVTLAKSYGVAENHWEVQREMAEIKEKLDAENAGGGQHKWYEVFTGPRMAYRTLLGVTLQALQQLTGANFFFYYGTTIFASVGLSDSYITAMILGGVNFGMTFFGLYVVEKVGRRRALIAGALWMFMCFLIFASVGHFLLNANKEEETAGTVMIVFACLFIAAYAMTWGPIIWAVIGEIFPSRYRATCMGISSASNWIWNFLISFFSPYITGAIDFRYGYIFASCCFAGAVVVYFFLCESKGRSLEEIDTMYIMHVAPWKSTKWTAPEGEDLVTADALFLTPGARNIRKANAAGMEGEQRVEGVPEPNEQHGIHDVSGTGYEPESQGVRGNSVS</sequence>
<dbReference type="PROSITE" id="PS00216">
    <property type="entry name" value="SUGAR_TRANSPORT_1"/>
    <property type="match status" value="2"/>
</dbReference>
<feature type="transmembrane region" description="Helical" evidence="9">
    <location>
        <begin position="430"/>
        <end position="454"/>
    </location>
</feature>
<proteinExistence type="inferred from homology"/>
<feature type="region of interest" description="Disordered" evidence="8">
    <location>
        <begin position="23"/>
        <end position="59"/>
    </location>
</feature>
<keyword evidence="6 9" id="KW-0472">Membrane</keyword>
<evidence type="ECO:0000259" key="10">
    <source>
        <dbReference type="PROSITE" id="PS50850"/>
    </source>
</evidence>
<dbReference type="OrthoDB" id="2241241at2759"/>
<dbReference type="InterPro" id="IPR020846">
    <property type="entry name" value="MFS_dom"/>
</dbReference>
<feature type="transmembrane region" description="Helical" evidence="9">
    <location>
        <begin position="243"/>
        <end position="262"/>
    </location>
</feature>
<keyword evidence="4 9" id="KW-0812">Transmembrane</keyword>
<dbReference type="PRINTS" id="PR00171">
    <property type="entry name" value="SUGRTRNSPORT"/>
</dbReference>
<dbReference type="AlphaFoldDB" id="A0A4V5N4C8"/>
<feature type="transmembrane region" description="Helical" evidence="9">
    <location>
        <begin position="213"/>
        <end position="231"/>
    </location>
</feature>
<evidence type="ECO:0000256" key="3">
    <source>
        <dbReference type="ARBA" id="ARBA00022448"/>
    </source>
</evidence>
<comment type="similarity">
    <text evidence="2 7">Belongs to the major facilitator superfamily. Sugar transporter (TC 2.A.1.1) family.</text>
</comment>
<dbReference type="FunFam" id="1.20.1250.20:FF:000044">
    <property type="entry name" value="Hexose transporter Hxt3p"/>
    <property type="match status" value="1"/>
</dbReference>
<keyword evidence="5 9" id="KW-1133">Transmembrane helix</keyword>
<feature type="transmembrane region" description="Helical" evidence="9">
    <location>
        <begin position="399"/>
        <end position="418"/>
    </location>
</feature>
<feature type="transmembrane region" description="Helical" evidence="9">
    <location>
        <begin position="149"/>
        <end position="167"/>
    </location>
</feature>
<dbReference type="SUPFAM" id="SSF103473">
    <property type="entry name" value="MFS general substrate transporter"/>
    <property type="match status" value="1"/>
</dbReference>
<dbReference type="InterPro" id="IPR036259">
    <property type="entry name" value="MFS_trans_sf"/>
</dbReference>
<evidence type="ECO:0000256" key="2">
    <source>
        <dbReference type="ARBA" id="ARBA00010992"/>
    </source>
</evidence>
<dbReference type="Gene3D" id="1.20.1250.20">
    <property type="entry name" value="MFS general substrate transporter like domains"/>
    <property type="match status" value="1"/>
</dbReference>